<proteinExistence type="predicted"/>
<dbReference type="EMBL" id="BSFJ01000036">
    <property type="protein sequence ID" value="GLK74264.1"/>
    <property type="molecule type" value="Genomic_DNA"/>
</dbReference>
<accession>A0A9W6JE01</accession>
<comment type="caution">
    <text evidence="2">The sequence shown here is derived from an EMBL/GenBank/DDBJ whole genome shotgun (WGS) entry which is preliminary data.</text>
</comment>
<reference evidence="2" key="1">
    <citation type="journal article" date="2014" name="Int. J. Syst. Evol. Microbiol.">
        <title>Complete genome sequence of Corynebacterium casei LMG S-19264T (=DSM 44701T), isolated from a smear-ripened cheese.</title>
        <authorList>
            <consortium name="US DOE Joint Genome Institute (JGI-PGF)"/>
            <person name="Walter F."/>
            <person name="Albersmeier A."/>
            <person name="Kalinowski J."/>
            <person name="Ruckert C."/>
        </authorList>
    </citation>
    <scope>NUCLEOTIDE SEQUENCE</scope>
    <source>
        <strain evidence="2">VKM B-2484</strain>
    </source>
</reference>
<dbReference type="AlphaFoldDB" id="A0A9W6JE01"/>
<keyword evidence="3" id="KW-1185">Reference proteome</keyword>
<protein>
    <submittedName>
        <fullName evidence="2">Uncharacterized protein</fullName>
    </submittedName>
</protein>
<feature type="compositionally biased region" description="Polar residues" evidence="1">
    <location>
        <begin position="60"/>
        <end position="77"/>
    </location>
</feature>
<feature type="compositionally biased region" description="Basic residues" evidence="1">
    <location>
        <begin position="1"/>
        <end position="14"/>
    </location>
</feature>
<reference evidence="2" key="2">
    <citation type="submission" date="2023-01" db="EMBL/GenBank/DDBJ databases">
        <authorList>
            <person name="Sun Q."/>
            <person name="Evtushenko L."/>
        </authorList>
    </citation>
    <scope>NUCLEOTIDE SEQUENCE</scope>
    <source>
        <strain evidence="2">VKM B-2484</strain>
    </source>
</reference>
<dbReference type="Proteomes" id="UP001143370">
    <property type="component" value="Unassembled WGS sequence"/>
</dbReference>
<name>A0A9W6JE01_9HYPH</name>
<evidence type="ECO:0000313" key="2">
    <source>
        <dbReference type="EMBL" id="GLK74264.1"/>
    </source>
</evidence>
<feature type="region of interest" description="Disordered" evidence="1">
    <location>
        <begin position="1"/>
        <end position="77"/>
    </location>
</feature>
<feature type="compositionally biased region" description="Basic and acidic residues" evidence="1">
    <location>
        <begin position="35"/>
        <end position="48"/>
    </location>
</feature>
<gene>
    <name evidence="2" type="ORF">GCM10017643_43820</name>
</gene>
<evidence type="ECO:0000313" key="3">
    <source>
        <dbReference type="Proteomes" id="UP001143370"/>
    </source>
</evidence>
<sequence>MAPPKRRGLHRLHITPRIPSPEPERSKPRGPGSWDGDKLIEHLDHGDELDVPTSVPGTRFKQSGAPSQLVSFVSASR</sequence>
<evidence type="ECO:0000256" key="1">
    <source>
        <dbReference type="SAM" id="MobiDB-lite"/>
    </source>
</evidence>
<organism evidence="2 3">
    <name type="scientific">Ancylobacter dichloromethanicus</name>
    <dbReference type="NCBI Taxonomy" id="518825"/>
    <lineage>
        <taxon>Bacteria</taxon>
        <taxon>Pseudomonadati</taxon>
        <taxon>Pseudomonadota</taxon>
        <taxon>Alphaproteobacteria</taxon>
        <taxon>Hyphomicrobiales</taxon>
        <taxon>Xanthobacteraceae</taxon>
        <taxon>Ancylobacter</taxon>
    </lineage>
</organism>